<dbReference type="PANTHER" id="PTHR30532">
    <property type="entry name" value="IRON III DICITRATE-BINDING PERIPLASMIC PROTEIN"/>
    <property type="match status" value="1"/>
</dbReference>
<evidence type="ECO:0000256" key="4">
    <source>
        <dbReference type="ARBA" id="ARBA00022729"/>
    </source>
</evidence>
<dbReference type="RefSeq" id="WP_162354641.1">
    <property type="nucleotide sequence ID" value="NZ_CP048209.1"/>
</dbReference>
<evidence type="ECO:0000313" key="9">
    <source>
        <dbReference type="Proteomes" id="UP000476064"/>
    </source>
</evidence>
<dbReference type="InterPro" id="IPR002491">
    <property type="entry name" value="ABC_transptr_periplasmic_BD"/>
</dbReference>
<dbReference type="SUPFAM" id="SSF53807">
    <property type="entry name" value="Helical backbone' metal receptor"/>
    <property type="match status" value="1"/>
</dbReference>
<dbReference type="Proteomes" id="UP000476064">
    <property type="component" value="Chromosome"/>
</dbReference>
<dbReference type="PROSITE" id="PS51257">
    <property type="entry name" value="PROKAR_LIPOPROTEIN"/>
    <property type="match status" value="1"/>
</dbReference>
<proteinExistence type="inferred from homology"/>
<evidence type="ECO:0000256" key="6">
    <source>
        <dbReference type="SAM" id="SignalP"/>
    </source>
</evidence>
<comment type="subcellular location">
    <subcellularLocation>
        <location evidence="1">Cell envelope</location>
    </subcellularLocation>
</comment>
<dbReference type="KEGG" id="plyc:GXP70_00280"/>
<name>A0A6C0FN56_9BACL</name>
<feature type="compositionally biased region" description="Polar residues" evidence="5">
    <location>
        <begin position="53"/>
        <end position="64"/>
    </location>
</feature>
<dbReference type="PANTHER" id="PTHR30532:SF10">
    <property type="entry name" value="IRON-UPTAKE SYSTEM-BINDING PROTEIN"/>
    <property type="match status" value="1"/>
</dbReference>
<dbReference type="PROSITE" id="PS50983">
    <property type="entry name" value="FE_B12_PBP"/>
    <property type="match status" value="1"/>
</dbReference>
<evidence type="ECO:0000313" key="8">
    <source>
        <dbReference type="EMBL" id="QHT58566.1"/>
    </source>
</evidence>
<feature type="compositionally biased region" description="Low complexity" evidence="5">
    <location>
        <begin position="65"/>
        <end position="75"/>
    </location>
</feature>
<evidence type="ECO:0000259" key="7">
    <source>
        <dbReference type="PROSITE" id="PS50983"/>
    </source>
</evidence>
<dbReference type="Pfam" id="PF01497">
    <property type="entry name" value="Peripla_BP_2"/>
    <property type="match status" value="1"/>
</dbReference>
<keyword evidence="9" id="KW-1185">Reference proteome</keyword>
<keyword evidence="4 6" id="KW-0732">Signal</keyword>
<dbReference type="AlphaFoldDB" id="A0A6C0FN56"/>
<protein>
    <submittedName>
        <fullName evidence="8">ABC transporter substrate-binding protein</fullName>
    </submittedName>
</protein>
<evidence type="ECO:0000256" key="1">
    <source>
        <dbReference type="ARBA" id="ARBA00004196"/>
    </source>
</evidence>
<organism evidence="8 9">
    <name type="scientific">Paenibacillus lycopersici</name>
    <dbReference type="NCBI Taxonomy" id="2704462"/>
    <lineage>
        <taxon>Bacteria</taxon>
        <taxon>Bacillati</taxon>
        <taxon>Bacillota</taxon>
        <taxon>Bacilli</taxon>
        <taxon>Bacillales</taxon>
        <taxon>Paenibacillaceae</taxon>
        <taxon>Paenibacillus</taxon>
    </lineage>
</organism>
<sequence length="354" mass="37616">MKNTILALSLLVLLSLMAACGNNNPASDAGTGNAANTADAANAANSSAAGNQPAENTTAETGNQPAETAEEPSAATRTVKYLDKEYVLPAKTERIVITGAVEAMEDAIVLDVNPVGAITFSGVFPPMFQSITQGTESVGEKIEPNFEKILSLKPDVILGSTKFKPEVAEKLEKIAPTIPYSHIATNWEANLQLLGELSGKQEQAAKAIADYKADLEAAKSQLGDKLKGKKVVAARIRGGEIYIYPASVFFNPVLYEDLGLDVPAEVTAAKAQEAVSVEKFAEMNPDYMFIQFAEDENKDKPKALEELQNNPILKNVSALKNGKAFVNVVDPLAQGGTAYSKIEFLKAAVANLAQ</sequence>
<feature type="compositionally biased region" description="Low complexity" evidence="5">
    <location>
        <begin position="41"/>
        <end position="51"/>
    </location>
</feature>
<evidence type="ECO:0000256" key="3">
    <source>
        <dbReference type="ARBA" id="ARBA00022448"/>
    </source>
</evidence>
<dbReference type="InterPro" id="IPR051313">
    <property type="entry name" value="Bact_iron-sidero_bind"/>
</dbReference>
<comment type="similarity">
    <text evidence="2">Belongs to the bacterial solute-binding protein 8 family.</text>
</comment>
<dbReference type="EMBL" id="CP048209">
    <property type="protein sequence ID" value="QHT58566.1"/>
    <property type="molecule type" value="Genomic_DNA"/>
</dbReference>
<feature type="region of interest" description="Disordered" evidence="5">
    <location>
        <begin position="41"/>
        <end position="75"/>
    </location>
</feature>
<gene>
    <name evidence="8" type="ORF">GXP70_00280</name>
</gene>
<feature type="chain" id="PRO_5039123348" evidence="6">
    <location>
        <begin position="19"/>
        <end position="354"/>
    </location>
</feature>
<keyword evidence="3" id="KW-0813">Transport</keyword>
<reference evidence="8 9" key="1">
    <citation type="submission" date="2020-01" db="EMBL/GenBank/DDBJ databases">
        <title>Paenibacillus sp. nov., isolated from tomato rhizosphere.</title>
        <authorList>
            <person name="Weon H.-Y."/>
            <person name="Lee S.A."/>
        </authorList>
    </citation>
    <scope>NUCLEOTIDE SEQUENCE [LARGE SCALE GENOMIC DNA]</scope>
    <source>
        <strain evidence="8 9">12200R-189</strain>
    </source>
</reference>
<dbReference type="GO" id="GO:1901678">
    <property type="term" value="P:iron coordination entity transport"/>
    <property type="evidence" value="ECO:0007669"/>
    <property type="project" value="UniProtKB-ARBA"/>
</dbReference>
<feature type="signal peptide" evidence="6">
    <location>
        <begin position="1"/>
        <end position="18"/>
    </location>
</feature>
<dbReference type="GO" id="GO:0030288">
    <property type="term" value="C:outer membrane-bounded periplasmic space"/>
    <property type="evidence" value="ECO:0007669"/>
    <property type="project" value="TreeGrafter"/>
</dbReference>
<evidence type="ECO:0000256" key="5">
    <source>
        <dbReference type="SAM" id="MobiDB-lite"/>
    </source>
</evidence>
<evidence type="ECO:0000256" key="2">
    <source>
        <dbReference type="ARBA" id="ARBA00008814"/>
    </source>
</evidence>
<dbReference type="Gene3D" id="3.40.50.1980">
    <property type="entry name" value="Nitrogenase molybdenum iron protein domain"/>
    <property type="match status" value="2"/>
</dbReference>
<feature type="domain" description="Fe/B12 periplasmic-binding" evidence="7">
    <location>
        <begin position="95"/>
        <end position="354"/>
    </location>
</feature>
<accession>A0A6C0FN56</accession>